<proteinExistence type="predicted"/>
<dbReference type="GO" id="GO:0043565">
    <property type="term" value="F:sequence-specific DNA binding"/>
    <property type="evidence" value="ECO:0007669"/>
    <property type="project" value="InterPro"/>
</dbReference>
<feature type="domain" description="HTH araC/xylS-type" evidence="4">
    <location>
        <begin position="176"/>
        <end position="274"/>
    </location>
</feature>
<evidence type="ECO:0000256" key="2">
    <source>
        <dbReference type="ARBA" id="ARBA00023125"/>
    </source>
</evidence>
<dbReference type="InterPro" id="IPR009057">
    <property type="entry name" value="Homeodomain-like_sf"/>
</dbReference>
<gene>
    <name evidence="5" type="ORF">AVDCRST_MAG56-7845</name>
</gene>
<dbReference type="InterPro" id="IPR018060">
    <property type="entry name" value="HTH_AraC"/>
</dbReference>
<evidence type="ECO:0000256" key="1">
    <source>
        <dbReference type="ARBA" id="ARBA00023015"/>
    </source>
</evidence>
<dbReference type="PANTHER" id="PTHR43280">
    <property type="entry name" value="ARAC-FAMILY TRANSCRIPTIONAL REGULATOR"/>
    <property type="match status" value="1"/>
</dbReference>
<dbReference type="SUPFAM" id="SSF46689">
    <property type="entry name" value="Homeodomain-like"/>
    <property type="match status" value="1"/>
</dbReference>
<evidence type="ECO:0000313" key="5">
    <source>
        <dbReference type="EMBL" id="CAA9339517.1"/>
    </source>
</evidence>
<evidence type="ECO:0000256" key="3">
    <source>
        <dbReference type="ARBA" id="ARBA00023163"/>
    </source>
</evidence>
<protein>
    <submittedName>
        <fullName evidence="5">Transcriptional regulator, AraC family</fullName>
    </submittedName>
</protein>
<dbReference type="GO" id="GO:0003700">
    <property type="term" value="F:DNA-binding transcription factor activity"/>
    <property type="evidence" value="ECO:0007669"/>
    <property type="project" value="InterPro"/>
</dbReference>
<keyword evidence="3" id="KW-0804">Transcription</keyword>
<dbReference type="AlphaFoldDB" id="A0A6J4LRD9"/>
<reference evidence="5" key="1">
    <citation type="submission" date="2020-02" db="EMBL/GenBank/DDBJ databases">
        <authorList>
            <person name="Meier V. D."/>
        </authorList>
    </citation>
    <scope>NUCLEOTIDE SEQUENCE</scope>
    <source>
        <strain evidence="5">AVDCRST_MAG56</strain>
    </source>
</reference>
<organism evidence="5">
    <name type="scientific">uncultured Cytophagales bacterium</name>
    <dbReference type="NCBI Taxonomy" id="158755"/>
    <lineage>
        <taxon>Bacteria</taxon>
        <taxon>Pseudomonadati</taxon>
        <taxon>Bacteroidota</taxon>
        <taxon>Sphingobacteriia</taxon>
        <taxon>Sphingobacteriales</taxon>
        <taxon>environmental samples</taxon>
    </lineage>
</organism>
<keyword evidence="1" id="KW-0805">Transcription regulation</keyword>
<dbReference type="PROSITE" id="PS01124">
    <property type="entry name" value="HTH_ARAC_FAMILY_2"/>
    <property type="match status" value="1"/>
</dbReference>
<dbReference type="EMBL" id="CADCTQ010000656">
    <property type="protein sequence ID" value="CAA9339517.1"/>
    <property type="molecule type" value="Genomic_DNA"/>
</dbReference>
<evidence type="ECO:0000259" key="4">
    <source>
        <dbReference type="PROSITE" id="PS01124"/>
    </source>
</evidence>
<sequence>MQTVHSEKGAYLFGVKEGEEAALALQRPVQFDAYTVVLVTAGTGTYHADFGAFPFAAPVLLFATPLQVVYVEAREPVALTTLQFHGDFYCIEYHRPEVACNGLLFNNIYLEPSVPLSARAEGSFTQLLDQLGEELRQDEPSLPVLRAYLQLLLAKSSNLKRKSMAQEPVPADPLMERFRELLETHYLTLHRPADYAERLSIPSNTFTKRSRRYFRKTPSELIRERLVLEAKKRLHLTRSSIKEIAYGLRFADEFYFSRFFKKITGVSPQGFRDRTGISIVAGAADASR</sequence>
<dbReference type="Gene3D" id="1.10.10.60">
    <property type="entry name" value="Homeodomain-like"/>
    <property type="match status" value="1"/>
</dbReference>
<name>A0A6J4LRD9_9SPHI</name>
<keyword evidence="2" id="KW-0238">DNA-binding</keyword>
<accession>A0A6J4LRD9</accession>
<dbReference type="PANTHER" id="PTHR43280:SF32">
    <property type="entry name" value="TRANSCRIPTIONAL REGULATORY PROTEIN"/>
    <property type="match status" value="1"/>
</dbReference>
<dbReference type="Pfam" id="PF12833">
    <property type="entry name" value="HTH_18"/>
    <property type="match status" value="1"/>
</dbReference>
<dbReference type="SMART" id="SM00342">
    <property type="entry name" value="HTH_ARAC"/>
    <property type="match status" value="1"/>
</dbReference>